<dbReference type="PANTHER" id="PTHR33240:SF17">
    <property type="entry name" value="EUKARYOTIC PEPTIDE CHAIN RELEASE FACTOR GTP-BINDING SUBUNIT-LIKE"/>
    <property type="match status" value="1"/>
</dbReference>
<dbReference type="OrthoDB" id="1166630at2759"/>
<evidence type="ECO:0000313" key="1">
    <source>
        <dbReference type="EMBL" id="KAJ8440278.1"/>
    </source>
</evidence>
<name>A0A9Q1QFC0_9CARY</name>
<dbReference type="AlphaFoldDB" id="A0A9Q1QFC0"/>
<accession>A0A9Q1QFC0</accession>
<dbReference type="Proteomes" id="UP001153076">
    <property type="component" value="Unassembled WGS sequence"/>
</dbReference>
<sequence>MEGSDARDLVTSDCEAGEQCHGSTLVFDSSEGPYFCSSHTDPLVVDLKVANALVRRILIDIGSSVDIITWHYLQRLRYSGRKIFLLLHPILGFGEQKVNPTGMIQLPLGFRDKSIAQKLELSSRRTYFSSSTKRIMVTLESSVEINAQLGSATLSAFGHWWNAQAGVDFFSHHPRTKSRGLHFFLPPKPWLSVP</sequence>
<reference evidence="1" key="1">
    <citation type="submission" date="2022-04" db="EMBL/GenBank/DDBJ databases">
        <title>Carnegiea gigantea Genome sequencing and assembly v2.</title>
        <authorList>
            <person name="Copetti D."/>
            <person name="Sanderson M.J."/>
            <person name="Burquez A."/>
            <person name="Wojciechowski M.F."/>
        </authorList>
    </citation>
    <scope>NUCLEOTIDE SEQUENCE</scope>
    <source>
        <strain evidence="1">SGP5-SGP5p</strain>
        <tissue evidence="1">Aerial part</tissue>
    </source>
</reference>
<gene>
    <name evidence="1" type="ORF">Cgig2_031592</name>
</gene>
<dbReference type="EMBL" id="JAKOGI010000194">
    <property type="protein sequence ID" value="KAJ8440278.1"/>
    <property type="molecule type" value="Genomic_DNA"/>
</dbReference>
<proteinExistence type="predicted"/>
<comment type="caution">
    <text evidence="1">The sequence shown here is derived from an EMBL/GenBank/DDBJ whole genome shotgun (WGS) entry which is preliminary data.</text>
</comment>
<protein>
    <submittedName>
        <fullName evidence="1">Uncharacterized protein</fullName>
    </submittedName>
</protein>
<evidence type="ECO:0000313" key="2">
    <source>
        <dbReference type="Proteomes" id="UP001153076"/>
    </source>
</evidence>
<dbReference type="PANTHER" id="PTHR33240">
    <property type="entry name" value="OS08G0508500 PROTEIN"/>
    <property type="match status" value="1"/>
</dbReference>
<organism evidence="1 2">
    <name type="scientific">Carnegiea gigantea</name>
    <dbReference type="NCBI Taxonomy" id="171969"/>
    <lineage>
        <taxon>Eukaryota</taxon>
        <taxon>Viridiplantae</taxon>
        <taxon>Streptophyta</taxon>
        <taxon>Embryophyta</taxon>
        <taxon>Tracheophyta</taxon>
        <taxon>Spermatophyta</taxon>
        <taxon>Magnoliopsida</taxon>
        <taxon>eudicotyledons</taxon>
        <taxon>Gunneridae</taxon>
        <taxon>Pentapetalae</taxon>
        <taxon>Caryophyllales</taxon>
        <taxon>Cactineae</taxon>
        <taxon>Cactaceae</taxon>
        <taxon>Cactoideae</taxon>
        <taxon>Echinocereeae</taxon>
        <taxon>Carnegiea</taxon>
    </lineage>
</organism>
<keyword evidence="2" id="KW-1185">Reference proteome</keyword>